<dbReference type="AlphaFoldDB" id="A0A382IN03"/>
<feature type="transmembrane region" description="Helical" evidence="1">
    <location>
        <begin position="18"/>
        <end position="36"/>
    </location>
</feature>
<keyword evidence="1" id="KW-1133">Transmembrane helix</keyword>
<feature type="non-terminal residue" evidence="2">
    <location>
        <position position="1"/>
    </location>
</feature>
<feature type="transmembrane region" description="Helical" evidence="1">
    <location>
        <begin position="291"/>
        <end position="309"/>
    </location>
</feature>
<feature type="transmembrane region" description="Helical" evidence="1">
    <location>
        <begin position="94"/>
        <end position="115"/>
    </location>
</feature>
<feature type="transmembrane region" description="Helical" evidence="1">
    <location>
        <begin position="69"/>
        <end position="88"/>
    </location>
</feature>
<keyword evidence="1" id="KW-0812">Transmembrane</keyword>
<evidence type="ECO:0008006" key="3">
    <source>
        <dbReference type="Google" id="ProtNLM"/>
    </source>
</evidence>
<feature type="transmembrane region" description="Helical" evidence="1">
    <location>
        <begin position="316"/>
        <end position="335"/>
    </location>
</feature>
<proteinExistence type="predicted"/>
<protein>
    <recommendedName>
        <fullName evidence="3">Glycosyltransferase RgtA/B/C/D-like domain-containing protein</fullName>
    </recommendedName>
</protein>
<feature type="transmembrane region" description="Helical" evidence="1">
    <location>
        <begin position="122"/>
        <end position="142"/>
    </location>
</feature>
<reference evidence="2" key="1">
    <citation type="submission" date="2018-05" db="EMBL/GenBank/DDBJ databases">
        <authorList>
            <person name="Lanie J.A."/>
            <person name="Ng W.-L."/>
            <person name="Kazmierczak K.M."/>
            <person name="Andrzejewski T.M."/>
            <person name="Davidsen T.M."/>
            <person name="Wayne K.J."/>
            <person name="Tettelin H."/>
            <person name="Glass J.I."/>
            <person name="Rusch D."/>
            <person name="Podicherti R."/>
            <person name="Tsui H.-C.T."/>
            <person name="Winkler M.E."/>
        </authorList>
    </citation>
    <scope>NUCLEOTIDE SEQUENCE</scope>
</reference>
<accession>A0A382IN03</accession>
<feature type="transmembrane region" description="Helical" evidence="1">
    <location>
        <begin position="216"/>
        <end position="234"/>
    </location>
</feature>
<feature type="non-terminal residue" evidence="2">
    <location>
        <position position="374"/>
    </location>
</feature>
<feature type="transmembrane region" description="Helical" evidence="1">
    <location>
        <begin position="184"/>
        <end position="204"/>
    </location>
</feature>
<sequence length="374" mass="43115">VNQEQNSPFNPTPKKECFFLVAILLYVGFHGYVNYLQNPSEERIGYMDFVYWSRPLHDLLQGKVLFKDFFYYYGPLYAFIQVPFYDLFGANHWAILMNSRIIMPLLSIFLAHLYIRVFIKLPLLRISFVLVCVFQLTVGLYATGRHICAELTLALFFFCLTRPDKKVCLFFTGIMQGVSILMDFPYGFSALIAICTTFTLFTISNTKVHAKALVKLFLSGLLISLTPFTFYMVYHGVLLDFLKDYYLYVTSFMSTHPPGSDAMIPAFPRISLSNLSESLNHFLLSQAFRQYLPLLLYGGAGLVFIVRFYRGGDPSTFKLFLLSCYGLLIFYRSLVTPAYSYMAYGFVPAITIGFIVMEFLCLRATHHYNNYNFQ</sequence>
<evidence type="ECO:0000313" key="2">
    <source>
        <dbReference type="EMBL" id="SVC00642.1"/>
    </source>
</evidence>
<organism evidence="2">
    <name type="scientific">marine metagenome</name>
    <dbReference type="NCBI Taxonomy" id="408172"/>
    <lineage>
        <taxon>unclassified sequences</taxon>
        <taxon>metagenomes</taxon>
        <taxon>ecological metagenomes</taxon>
    </lineage>
</organism>
<feature type="transmembrane region" description="Helical" evidence="1">
    <location>
        <begin position="341"/>
        <end position="362"/>
    </location>
</feature>
<name>A0A382IN03_9ZZZZ</name>
<dbReference type="EMBL" id="UINC01068206">
    <property type="protein sequence ID" value="SVC00642.1"/>
    <property type="molecule type" value="Genomic_DNA"/>
</dbReference>
<evidence type="ECO:0000256" key="1">
    <source>
        <dbReference type="SAM" id="Phobius"/>
    </source>
</evidence>
<gene>
    <name evidence="2" type="ORF">METZ01_LOCUS253496</name>
</gene>
<keyword evidence="1" id="KW-0472">Membrane</keyword>